<protein>
    <recommendedName>
        <fullName evidence="5">Ribosomal protein</fullName>
    </recommendedName>
</protein>
<dbReference type="Pfam" id="PF00687">
    <property type="entry name" value="Ribosomal_L1"/>
    <property type="match status" value="1"/>
</dbReference>
<evidence type="ECO:0000256" key="2">
    <source>
        <dbReference type="ARBA" id="ARBA00022980"/>
    </source>
</evidence>
<gene>
    <name evidence="4" type="ORF">S03H2_26016</name>
</gene>
<evidence type="ECO:0000256" key="1">
    <source>
        <dbReference type="ARBA" id="ARBA00010531"/>
    </source>
</evidence>
<comment type="similarity">
    <text evidence="1">Belongs to the universal ribosomal protein uL1 family.</text>
</comment>
<sequence length="116" mass="12766">IVGRLGKILGPRGLMPNPKTGTVTFEVSKAIQDAKKGKVEYKADKYGIIHLILGKISFEVKKLVENYVTLIDEIIRVKPSAAKGRYLRSIHFSSSMGPSVAVDTSKVKNLLVKEIE</sequence>
<dbReference type="AlphaFoldDB" id="X1GYX3"/>
<dbReference type="PANTHER" id="PTHR36427">
    <property type="entry name" value="54S RIBOSOMAL PROTEIN L1, MITOCHONDRIAL"/>
    <property type="match status" value="1"/>
</dbReference>
<dbReference type="Gene3D" id="3.30.190.20">
    <property type="match status" value="1"/>
</dbReference>
<dbReference type="Gene3D" id="3.40.50.790">
    <property type="match status" value="1"/>
</dbReference>
<dbReference type="InterPro" id="IPR016095">
    <property type="entry name" value="Ribosomal_uL1_3-a/b-sand"/>
</dbReference>
<comment type="caution">
    <text evidence="4">The sequence shown here is derived from an EMBL/GenBank/DDBJ whole genome shotgun (WGS) entry which is preliminary data.</text>
</comment>
<reference evidence="4" key="1">
    <citation type="journal article" date="2014" name="Front. Microbiol.">
        <title>High frequency of phylogenetically diverse reductive dehalogenase-homologous genes in deep subseafloor sedimentary metagenomes.</title>
        <authorList>
            <person name="Kawai M."/>
            <person name="Futagami T."/>
            <person name="Toyoda A."/>
            <person name="Takaki Y."/>
            <person name="Nishi S."/>
            <person name="Hori S."/>
            <person name="Arai W."/>
            <person name="Tsubouchi T."/>
            <person name="Morono Y."/>
            <person name="Uchiyama I."/>
            <person name="Ito T."/>
            <person name="Fujiyama A."/>
            <person name="Inagaki F."/>
            <person name="Takami H."/>
        </authorList>
    </citation>
    <scope>NUCLEOTIDE SEQUENCE</scope>
    <source>
        <strain evidence="4">Expedition CK06-06</strain>
    </source>
</reference>
<dbReference type="SUPFAM" id="SSF56808">
    <property type="entry name" value="Ribosomal protein L1"/>
    <property type="match status" value="1"/>
</dbReference>
<evidence type="ECO:0000256" key="3">
    <source>
        <dbReference type="ARBA" id="ARBA00023274"/>
    </source>
</evidence>
<evidence type="ECO:0000313" key="4">
    <source>
        <dbReference type="EMBL" id="GAH38218.1"/>
    </source>
</evidence>
<name>X1GYX3_9ZZZZ</name>
<proteinExistence type="inferred from homology"/>
<keyword evidence="2" id="KW-0689">Ribosomal protein</keyword>
<organism evidence="4">
    <name type="scientific">marine sediment metagenome</name>
    <dbReference type="NCBI Taxonomy" id="412755"/>
    <lineage>
        <taxon>unclassified sequences</taxon>
        <taxon>metagenomes</taxon>
        <taxon>ecological metagenomes</taxon>
    </lineage>
</organism>
<dbReference type="InterPro" id="IPR023674">
    <property type="entry name" value="Ribosomal_uL1-like"/>
</dbReference>
<feature type="non-terminal residue" evidence="4">
    <location>
        <position position="1"/>
    </location>
</feature>
<keyword evidence="3" id="KW-0687">Ribonucleoprotein</keyword>
<accession>X1GYX3</accession>
<dbReference type="GO" id="GO:0005840">
    <property type="term" value="C:ribosome"/>
    <property type="evidence" value="ECO:0007669"/>
    <property type="project" value="UniProtKB-KW"/>
</dbReference>
<dbReference type="EMBL" id="BARU01014915">
    <property type="protein sequence ID" value="GAH38218.1"/>
    <property type="molecule type" value="Genomic_DNA"/>
</dbReference>
<dbReference type="GO" id="GO:1990904">
    <property type="term" value="C:ribonucleoprotein complex"/>
    <property type="evidence" value="ECO:0007669"/>
    <property type="project" value="UniProtKB-KW"/>
</dbReference>
<evidence type="ECO:0008006" key="5">
    <source>
        <dbReference type="Google" id="ProtNLM"/>
    </source>
</evidence>
<dbReference type="InterPro" id="IPR028364">
    <property type="entry name" value="Ribosomal_uL1/biogenesis"/>
</dbReference>
<dbReference type="CDD" id="cd00403">
    <property type="entry name" value="Ribosomal_L1"/>
    <property type="match status" value="1"/>
</dbReference>
<dbReference type="PANTHER" id="PTHR36427:SF3">
    <property type="entry name" value="LARGE RIBOSOMAL SUBUNIT PROTEIN UL1M"/>
    <property type="match status" value="1"/>
</dbReference>